<keyword evidence="8 10" id="KW-0675">Receptor</keyword>
<keyword evidence="7 12" id="KW-0472">Membrane</keyword>
<dbReference type="FunFam" id="1.20.1070.10:FF:000221">
    <property type="entry name" value="Muscarinic acetylcholine receptor gar-2"/>
    <property type="match status" value="1"/>
</dbReference>
<feature type="compositionally biased region" description="Basic and acidic residues" evidence="11">
    <location>
        <begin position="583"/>
        <end position="600"/>
    </location>
</feature>
<dbReference type="PANTHER" id="PTHR24247">
    <property type="entry name" value="5-HYDROXYTRYPTAMINE RECEPTOR"/>
    <property type="match status" value="1"/>
</dbReference>
<evidence type="ECO:0000256" key="9">
    <source>
        <dbReference type="ARBA" id="ARBA00023224"/>
    </source>
</evidence>
<keyword evidence="3" id="KW-1003">Cell membrane</keyword>
<feature type="transmembrane region" description="Helical" evidence="12">
    <location>
        <begin position="170"/>
        <end position="193"/>
    </location>
</feature>
<reference evidence="14 15" key="1">
    <citation type="journal article" date="2024" name="bioRxiv">
        <title>A reference genome for Trichogramma kaykai: A tiny desert-dwelling parasitoid wasp with competing sex-ratio distorters.</title>
        <authorList>
            <person name="Culotta J."/>
            <person name="Lindsey A.R."/>
        </authorList>
    </citation>
    <scope>NUCLEOTIDE SEQUENCE [LARGE SCALE GENOMIC DNA]</scope>
    <source>
        <strain evidence="14 15">KSX58</strain>
    </source>
</reference>
<comment type="caution">
    <text evidence="14">The sequence shown here is derived from an EMBL/GenBank/DDBJ whole genome shotgun (WGS) entry which is preliminary data.</text>
</comment>
<organism evidence="14 15">
    <name type="scientific">Trichogramma kaykai</name>
    <dbReference type="NCBI Taxonomy" id="54128"/>
    <lineage>
        <taxon>Eukaryota</taxon>
        <taxon>Metazoa</taxon>
        <taxon>Ecdysozoa</taxon>
        <taxon>Arthropoda</taxon>
        <taxon>Hexapoda</taxon>
        <taxon>Insecta</taxon>
        <taxon>Pterygota</taxon>
        <taxon>Neoptera</taxon>
        <taxon>Endopterygota</taxon>
        <taxon>Hymenoptera</taxon>
        <taxon>Apocrita</taxon>
        <taxon>Proctotrupomorpha</taxon>
        <taxon>Chalcidoidea</taxon>
        <taxon>Trichogrammatidae</taxon>
        <taxon>Trichogramma</taxon>
    </lineage>
</organism>
<dbReference type="EMBL" id="JBJJXI010000136">
    <property type="protein sequence ID" value="KAL3388175.1"/>
    <property type="molecule type" value="Genomic_DNA"/>
</dbReference>
<feature type="compositionally biased region" description="Polar residues" evidence="11">
    <location>
        <begin position="945"/>
        <end position="956"/>
    </location>
</feature>
<feature type="compositionally biased region" description="Polar residues" evidence="11">
    <location>
        <begin position="466"/>
        <end position="481"/>
    </location>
</feature>
<dbReference type="PROSITE" id="PS50262">
    <property type="entry name" value="G_PROTEIN_RECEP_F1_2"/>
    <property type="match status" value="2"/>
</dbReference>
<feature type="compositionally biased region" description="Basic and acidic residues" evidence="11">
    <location>
        <begin position="418"/>
        <end position="429"/>
    </location>
</feature>
<feature type="domain" description="G-protein coupled receptors family 1 profile" evidence="13">
    <location>
        <begin position="935"/>
        <end position="1025"/>
    </location>
</feature>
<feature type="compositionally biased region" description="Low complexity" evidence="11">
    <location>
        <begin position="624"/>
        <end position="658"/>
    </location>
</feature>
<evidence type="ECO:0000256" key="8">
    <source>
        <dbReference type="ARBA" id="ARBA00023170"/>
    </source>
</evidence>
<keyword evidence="9 10" id="KW-0807">Transducer</keyword>
<feature type="transmembrane region" description="Helical" evidence="12">
    <location>
        <begin position="208"/>
        <end position="229"/>
    </location>
</feature>
<name>A0ABD2W524_9HYME</name>
<dbReference type="PROSITE" id="PS00237">
    <property type="entry name" value="G_PROTEIN_RECEP_F1_1"/>
    <property type="match status" value="1"/>
</dbReference>
<evidence type="ECO:0000256" key="11">
    <source>
        <dbReference type="SAM" id="MobiDB-lite"/>
    </source>
</evidence>
<feature type="transmembrane region" description="Helical" evidence="12">
    <location>
        <begin position="968"/>
        <end position="986"/>
    </location>
</feature>
<dbReference type="Pfam" id="PF00001">
    <property type="entry name" value="7tm_1"/>
    <property type="match status" value="2"/>
</dbReference>
<feature type="region of interest" description="Disordered" evidence="11">
    <location>
        <begin position="547"/>
        <end position="568"/>
    </location>
</feature>
<dbReference type="GO" id="GO:0004930">
    <property type="term" value="F:G protein-coupled receptor activity"/>
    <property type="evidence" value="ECO:0007669"/>
    <property type="project" value="UniProtKB-KW"/>
</dbReference>
<dbReference type="CDD" id="cd15302">
    <property type="entry name" value="7tmA_mAChR_GAR-2-like"/>
    <property type="match status" value="1"/>
</dbReference>
<dbReference type="AlphaFoldDB" id="A0ABD2W524"/>
<evidence type="ECO:0000256" key="1">
    <source>
        <dbReference type="ARBA" id="ARBA00004651"/>
    </source>
</evidence>
<dbReference type="PRINTS" id="PR00237">
    <property type="entry name" value="GPCRRHODOPSN"/>
</dbReference>
<evidence type="ECO:0000256" key="5">
    <source>
        <dbReference type="ARBA" id="ARBA00022989"/>
    </source>
</evidence>
<protein>
    <recommendedName>
        <fullName evidence="13">G-protein coupled receptors family 1 profile domain-containing protein</fullName>
    </recommendedName>
</protein>
<feature type="region of interest" description="Disordered" evidence="11">
    <location>
        <begin position="583"/>
        <end position="692"/>
    </location>
</feature>
<accession>A0ABD2W524</accession>
<evidence type="ECO:0000313" key="15">
    <source>
        <dbReference type="Proteomes" id="UP001627154"/>
    </source>
</evidence>
<comment type="similarity">
    <text evidence="2 10">Belongs to the G-protein coupled receptor 1 family.</text>
</comment>
<evidence type="ECO:0000259" key="13">
    <source>
        <dbReference type="PROSITE" id="PS50262"/>
    </source>
</evidence>
<evidence type="ECO:0000256" key="12">
    <source>
        <dbReference type="SAM" id="Phobius"/>
    </source>
</evidence>
<feature type="transmembrane region" description="Helical" evidence="12">
    <location>
        <begin position="250"/>
        <end position="272"/>
    </location>
</feature>
<keyword evidence="15" id="KW-1185">Reference proteome</keyword>
<feature type="region of interest" description="Disordered" evidence="11">
    <location>
        <begin position="410"/>
        <end position="481"/>
    </location>
</feature>
<keyword evidence="4 10" id="KW-0812">Transmembrane</keyword>
<feature type="transmembrane region" description="Helical" evidence="12">
    <location>
        <begin position="130"/>
        <end position="158"/>
    </location>
</feature>
<sequence length="1047" mass="111720">MESDYNTTESSIGSIFNATSVASINNSFIEKWKLEKQQQLPQQLEKLCRYVIDKALMDCIERSRSSPNTWSNEVAAINDDEDEPIFPADFQVGFNASSAGNVTTLLSTSLSNASQIGEEFLTPVLPPFELWQTILIALALGICIVLTVGGNILVLLAFIVDRTIRQPSNYFIASLAATDMLIGMLSMPFYTVYVLKGYWDLGPLLCDLWLSVDYTVCLVSQYTVLLITIDRFCSVKIAAKYRSWRTKNRVIYMVTITWIIPALLFFISIFGWEHFVGYRDLAPGQCAVQFLKDPVFNTALIIGYYWTTLIVLFVLYGGIYKTAYDMQKKSEAKQRKMQSMVALSAGAMSGMAGRAAGIGMSKTQSTLLSQDKPKVPSSGAGGGTTGATSTGQESATAAAAAAAQAAVSKEASSSAGDVNERSRLIDPHKSPGKSLGKSQLEPGSGEAEKSERSSSPAFDSDDESITALNPPQASSHQQDLNSLRKRSSIAGLMVQSGAMHAFAPGAARLNGTMMPIGGGGGKAGGEGNVNLPITALVAACGTAAIGHNKRNNEPPPVPPRASLTAAAAAAASAVHSTLPKIQEAHSHRVDSSNQEIEKSSRGSSLTLTPETSVRSADGTKKDQQTQSQAQPQPQQQQQQQPQAQQGAKDSTPSSSSCIIPPPSEFRGSPALSEQNTSSTTSSLMSVDSARHQQQRSVYVTAEGQLATYDIMQGMDGADLRFMDESSVIVPSPSYESPPSSFSCSLANPLSTTPSSPVHVAAGHQAPNLNTSLLQAALIRATAQQASAGGITTANASSQTHPPRVFITHQTNVASQTSPIVVSKLNTAVSVRPEDAPKKQPVTSIVPVSVGLESSVSMSDLQPSPRTPTSAVAATSSSSGLLPSTSATTVVEPPTSAQTEKQSQRQDSKKQSSKFEAESSDRSDGGGGGGGSRRDLVKALGKRLKVTTQKSDPSQGRQKSRTENRARKAFRTISFILGCFVACWTPYHILALVEGFCANPPCTNEHLFMFSYFLCYANSPMNPFCYALANQQFKKTFTRILKGDLHLT</sequence>
<keyword evidence="6 10" id="KW-0297">G-protein coupled receptor</keyword>
<dbReference type="Proteomes" id="UP001627154">
    <property type="component" value="Unassembled WGS sequence"/>
</dbReference>
<dbReference type="Gene3D" id="1.20.1070.10">
    <property type="entry name" value="Rhodopsin 7-helix transmembrane proteins"/>
    <property type="match status" value="2"/>
</dbReference>
<evidence type="ECO:0000256" key="3">
    <source>
        <dbReference type="ARBA" id="ARBA00022475"/>
    </source>
</evidence>
<proteinExistence type="inferred from homology"/>
<feature type="region of interest" description="Disordered" evidence="11">
    <location>
        <begin position="855"/>
        <end position="963"/>
    </location>
</feature>
<comment type="subcellular location">
    <subcellularLocation>
        <location evidence="1">Cell membrane</location>
        <topology evidence="1">Multi-pass membrane protein</topology>
    </subcellularLocation>
</comment>
<dbReference type="InterPro" id="IPR017452">
    <property type="entry name" value="GPCR_Rhodpsn_7TM"/>
</dbReference>
<feature type="domain" description="G-protein coupled receptors family 1 profile" evidence="13">
    <location>
        <begin position="150"/>
        <end position="343"/>
    </location>
</feature>
<evidence type="ECO:0000256" key="6">
    <source>
        <dbReference type="ARBA" id="ARBA00023040"/>
    </source>
</evidence>
<evidence type="ECO:0000256" key="10">
    <source>
        <dbReference type="RuleBase" id="RU000688"/>
    </source>
</evidence>
<feature type="transmembrane region" description="Helical" evidence="12">
    <location>
        <begin position="299"/>
        <end position="319"/>
    </location>
</feature>
<evidence type="ECO:0000256" key="7">
    <source>
        <dbReference type="ARBA" id="ARBA00023136"/>
    </source>
</evidence>
<evidence type="ECO:0000313" key="14">
    <source>
        <dbReference type="EMBL" id="KAL3388175.1"/>
    </source>
</evidence>
<feature type="compositionally biased region" description="Basic and acidic residues" evidence="11">
    <location>
        <begin position="901"/>
        <end position="923"/>
    </location>
</feature>
<evidence type="ECO:0000256" key="4">
    <source>
        <dbReference type="ARBA" id="ARBA00022692"/>
    </source>
</evidence>
<feature type="transmembrane region" description="Helical" evidence="12">
    <location>
        <begin position="1006"/>
        <end position="1028"/>
    </location>
</feature>
<gene>
    <name evidence="14" type="ORF">TKK_017206</name>
</gene>
<feature type="compositionally biased region" description="Low complexity" evidence="11">
    <location>
        <begin position="862"/>
        <end position="888"/>
    </location>
</feature>
<dbReference type="PANTHER" id="PTHR24247:SF191">
    <property type="entry name" value="MUSCARINIC ACETYLCHOLINE RECEPTOR, B-TYPE, ISOFORM A"/>
    <property type="match status" value="1"/>
</dbReference>
<evidence type="ECO:0000256" key="2">
    <source>
        <dbReference type="ARBA" id="ARBA00010663"/>
    </source>
</evidence>
<keyword evidence="5 12" id="KW-1133">Transmembrane helix</keyword>
<dbReference type="GO" id="GO:0005886">
    <property type="term" value="C:plasma membrane"/>
    <property type="evidence" value="ECO:0007669"/>
    <property type="project" value="UniProtKB-SubCell"/>
</dbReference>
<feature type="compositionally biased region" description="Polar residues" evidence="11">
    <location>
        <begin position="601"/>
        <end position="614"/>
    </location>
</feature>
<dbReference type="SUPFAM" id="SSF81321">
    <property type="entry name" value="Family A G protein-coupled receptor-like"/>
    <property type="match status" value="2"/>
</dbReference>
<dbReference type="InterPro" id="IPR000276">
    <property type="entry name" value="GPCR_Rhodpsn"/>
</dbReference>
<feature type="region of interest" description="Disordered" evidence="11">
    <location>
        <begin position="363"/>
        <end position="393"/>
    </location>
</feature>